<accession>A0A0E0QNR4</accession>
<dbReference type="EnsemblPlants" id="ORUFI09G03050.1">
    <property type="protein sequence ID" value="ORUFI09G03050.1"/>
    <property type="gene ID" value="ORUFI09G03050"/>
</dbReference>
<reference evidence="1" key="2">
    <citation type="submission" date="2015-06" db="UniProtKB">
        <authorList>
            <consortium name="EnsemblPlants"/>
        </authorList>
    </citation>
    <scope>IDENTIFICATION</scope>
</reference>
<dbReference type="HOGENOM" id="CLU_1279406_0_0_1"/>
<keyword evidence="2" id="KW-1185">Reference proteome</keyword>
<sequence length="253" mass="27626">MELVKDLAGIWGPGDGLNLSTALLLSALRAELDLARAHARQLTKEDRNTWACRGVHGRFGRARSGRLPVLPLPYECFWSMPPPPPPYQQLVIPVECSQAMLASLLRARPLCGERLREARATAEHALADAKAEGDDLAAVDVNLVLTFLAARDGDLDDALRRYKAAVQKDPSDSRPYELVVAAALGSGTLTTLGLERGGRGRLVLVAPWREVDARLTAAVLDDDLDLTLPERVQLRLLHHRRPDGLWRSSTGVG</sequence>
<protein>
    <submittedName>
        <fullName evidence="1">Uncharacterized protein</fullName>
    </submittedName>
</protein>
<proteinExistence type="predicted"/>
<organism evidence="1 2">
    <name type="scientific">Oryza rufipogon</name>
    <name type="common">Brownbeard rice</name>
    <name type="synonym">Asian wild rice</name>
    <dbReference type="NCBI Taxonomy" id="4529"/>
    <lineage>
        <taxon>Eukaryota</taxon>
        <taxon>Viridiplantae</taxon>
        <taxon>Streptophyta</taxon>
        <taxon>Embryophyta</taxon>
        <taxon>Tracheophyta</taxon>
        <taxon>Spermatophyta</taxon>
        <taxon>Magnoliopsida</taxon>
        <taxon>Liliopsida</taxon>
        <taxon>Poales</taxon>
        <taxon>Poaceae</taxon>
        <taxon>BOP clade</taxon>
        <taxon>Oryzoideae</taxon>
        <taxon>Oryzeae</taxon>
        <taxon>Oryzinae</taxon>
        <taxon>Oryza</taxon>
    </lineage>
</organism>
<dbReference type="Proteomes" id="UP000008022">
    <property type="component" value="Unassembled WGS sequence"/>
</dbReference>
<dbReference type="OMA" id="PLPYECF"/>
<evidence type="ECO:0000313" key="2">
    <source>
        <dbReference type="Proteomes" id="UP000008022"/>
    </source>
</evidence>
<dbReference type="AlphaFoldDB" id="A0A0E0QNR4"/>
<evidence type="ECO:0000313" key="1">
    <source>
        <dbReference type="EnsemblPlants" id="ORUFI09G03050.1"/>
    </source>
</evidence>
<name>A0A0E0QNR4_ORYRU</name>
<dbReference type="Gramene" id="ORUFI09G03050.1">
    <property type="protein sequence ID" value="ORUFI09G03050.1"/>
    <property type="gene ID" value="ORUFI09G03050"/>
</dbReference>
<reference evidence="2" key="1">
    <citation type="submission" date="2013-06" db="EMBL/GenBank/DDBJ databases">
        <authorList>
            <person name="Zhao Q."/>
        </authorList>
    </citation>
    <scope>NUCLEOTIDE SEQUENCE</scope>
    <source>
        <strain evidence="2">cv. W1943</strain>
    </source>
</reference>